<dbReference type="PROSITE" id="PS51918">
    <property type="entry name" value="RADICAL_SAM"/>
    <property type="match status" value="1"/>
</dbReference>
<dbReference type="GO" id="GO:0003824">
    <property type="term" value="F:catalytic activity"/>
    <property type="evidence" value="ECO:0007669"/>
    <property type="project" value="InterPro"/>
</dbReference>
<dbReference type="SFLD" id="SFLDS00029">
    <property type="entry name" value="Radical_SAM"/>
    <property type="match status" value="1"/>
</dbReference>
<comment type="caution">
    <text evidence="6">The sequence shown here is derived from an EMBL/GenBank/DDBJ whole genome shotgun (WGS) entry which is preliminary data.</text>
</comment>
<gene>
    <name evidence="6" type="ORF">DX908_05990</name>
</gene>
<keyword evidence="2" id="KW-0408">Iron</keyword>
<dbReference type="RefSeq" id="WP_116391504.1">
    <property type="nucleotide sequence ID" value="NZ_QUQO01000001.1"/>
</dbReference>
<protein>
    <submittedName>
        <fullName evidence="6">PA0069 family radical SAM protein</fullName>
    </submittedName>
</protein>
<feature type="domain" description="Radical SAM core" evidence="5">
    <location>
        <begin position="69"/>
        <end position="306"/>
    </location>
</feature>
<dbReference type="SMART" id="SM00729">
    <property type="entry name" value="Elp3"/>
    <property type="match status" value="1"/>
</dbReference>
<organism evidence="6 7">
    <name type="scientific">Parvularcula marina</name>
    <dbReference type="NCBI Taxonomy" id="2292771"/>
    <lineage>
        <taxon>Bacteria</taxon>
        <taxon>Pseudomonadati</taxon>
        <taxon>Pseudomonadota</taxon>
        <taxon>Alphaproteobacteria</taxon>
        <taxon>Parvularculales</taxon>
        <taxon>Parvularculaceae</taxon>
        <taxon>Parvularcula</taxon>
    </lineage>
</organism>
<evidence type="ECO:0000313" key="6">
    <source>
        <dbReference type="EMBL" id="RFB04873.1"/>
    </source>
</evidence>
<dbReference type="OrthoDB" id="9785699at2"/>
<dbReference type="NCBIfam" id="NF033668">
    <property type="entry name" value="rSAM_PA0069"/>
    <property type="match status" value="1"/>
</dbReference>
<feature type="compositionally biased region" description="Acidic residues" evidence="4">
    <location>
        <begin position="36"/>
        <end position="47"/>
    </location>
</feature>
<dbReference type="GO" id="GO:0051536">
    <property type="term" value="F:iron-sulfur cluster binding"/>
    <property type="evidence" value="ECO:0007669"/>
    <property type="project" value="UniProtKB-KW"/>
</dbReference>
<dbReference type="Pfam" id="PF04055">
    <property type="entry name" value="Radical_SAM"/>
    <property type="match status" value="1"/>
</dbReference>
<evidence type="ECO:0000256" key="3">
    <source>
        <dbReference type="ARBA" id="ARBA00023014"/>
    </source>
</evidence>
<name>A0A371RHE3_9PROT</name>
<evidence type="ECO:0000256" key="1">
    <source>
        <dbReference type="ARBA" id="ARBA00022723"/>
    </source>
</evidence>
<keyword evidence="7" id="KW-1185">Reference proteome</keyword>
<accession>A0A371RHE3</accession>
<dbReference type="AlphaFoldDB" id="A0A371RHE3"/>
<evidence type="ECO:0000259" key="5">
    <source>
        <dbReference type="PROSITE" id="PS51918"/>
    </source>
</evidence>
<keyword evidence="3" id="KW-0411">Iron-sulfur</keyword>
<dbReference type="SFLD" id="SFLDG01084">
    <property type="entry name" value="Uncharacterised_Radical_SAM_Su"/>
    <property type="match status" value="1"/>
</dbReference>
<keyword evidence="1" id="KW-0479">Metal-binding</keyword>
<dbReference type="InterPro" id="IPR058240">
    <property type="entry name" value="rSAM_sf"/>
</dbReference>
<dbReference type="InterPro" id="IPR040086">
    <property type="entry name" value="MJ0683-like"/>
</dbReference>
<dbReference type="InterPro" id="IPR006638">
    <property type="entry name" value="Elp3/MiaA/NifB-like_rSAM"/>
</dbReference>
<evidence type="ECO:0000256" key="4">
    <source>
        <dbReference type="SAM" id="MobiDB-lite"/>
    </source>
</evidence>
<dbReference type="InParanoid" id="A0A371RHE3"/>
<reference evidence="6 7" key="1">
    <citation type="submission" date="2018-08" db="EMBL/GenBank/DDBJ databases">
        <title>Parvularcula sp. SM1705, isolated from surface water of the South Sea China.</title>
        <authorList>
            <person name="Sun L."/>
        </authorList>
    </citation>
    <scope>NUCLEOTIDE SEQUENCE [LARGE SCALE GENOMIC DNA]</scope>
    <source>
        <strain evidence="6 7">SM1705</strain>
    </source>
</reference>
<evidence type="ECO:0000313" key="7">
    <source>
        <dbReference type="Proteomes" id="UP000264589"/>
    </source>
</evidence>
<evidence type="ECO:0000256" key="2">
    <source>
        <dbReference type="ARBA" id="ARBA00023004"/>
    </source>
</evidence>
<dbReference type="GO" id="GO:0046872">
    <property type="term" value="F:metal ion binding"/>
    <property type="evidence" value="ECO:0007669"/>
    <property type="project" value="UniProtKB-KW"/>
</dbReference>
<feature type="region of interest" description="Disordered" evidence="4">
    <location>
        <begin position="1"/>
        <end position="48"/>
    </location>
</feature>
<dbReference type="EMBL" id="QUQO01000001">
    <property type="protein sequence ID" value="RFB04873.1"/>
    <property type="molecule type" value="Genomic_DNA"/>
</dbReference>
<dbReference type="PANTHER" id="PTHR43432">
    <property type="entry name" value="SLR0285 PROTEIN"/>
    <property type="match status" value="1"/>
</dbReference>
<sequence>MARAVSPPFQPNRPTAGRGRGARSNQTGRYEKEIREDFDDGWSDEPPEEHKTEIIFDRTRRIINYITSPYVPMDRSINPYRGCEHGCIYCFARPSHAYLGMSPGLDFETRILVKPEAAPLLRRELSSRHYNPHAIALGTNTDPYQPAERKLRIMRQILEVLAEFNHPVTILTKSDLITRDIDILAPMAEKGLARAMISVTTMDPKLARTMEPRVPRPDKRFAAMKALAEAGIPTGTMQGPMIPGLSDHELEGLMEHAAEQGASYAAYTLLRLPLEVAPLFKEWLETFCPDRAPRVLNLMKAINGGKLYDVNWSRGDGPRHEINQLLARRFQKACRKLGFTTPPPMRIDRFRVPVKPNAQGDLFGKG</sequence>
<dbReference type="PANTHER" id="PTHR43432:SF3">
    <property type="entry name" value="SLR0285 PROTEIN"/>
    <property type="match status" value="1"/>
</dbReference>
<dbReference type="Gene3D" id="3.80.30.30">
    <property type="match status" value="1"/>
</dbReference>
<dbReference type="CDD" id="cd01335">
    <property type="entry name" value="Radical_SAM"/>
    <property type="match status" value="1"/>
</dbReference>
<proteinExistence type="predicted"/>
<dbReference type="Proteomes" id="UP000264589">
    <property type="component" value="Unassembled WGS sequence"/>
</dbReference>
<dbReference type="SUPFAM" id="SSF102114">
    <property type="entry name" value="Radical SAM enzymes"/>
    <property type="match status" value="1"/>
</dbReference>
<dbReference type="InterPro" id="IPR007197">
    <property type="entry name" value="rSAM"/>
</dbReference>